<feature type="domain" description="Cation/H+ exchanger transmembrane" evidence="11">
    <location>
        <begin position="35"/>
        <end position="416"/>
    </location>
</feature>
<evidence type="ECO:0000259" key="11">
    <source>
        <dbReference type="Pfam" id="PF00999"/>
    </source>
</evidence>
<evidence type="ECO:0000259" key="12">
    <source>
        <dbReference type="Pfam" id="PF23256"/>
    </source>
</evidence>
<evidence type="ECO:0000256" key="5">
    <source>
        <dbReference type="ARBA" id="ARBA00022958"/>
    </source>
</evidence>
<evidence type="ECO:0000256" key="1">
    <source>
        <dbReference type="ARBA" id="ARBA00004141"/>
    </source>
</evidence>
<keyword evidence="3" id="KW-0633">Potassium transport</keyword>
<dbReference type="Pfam" id="PF23259">
    <property type="entry name" value="CHX17_C"/>
    <property type="match status" value="1"/>
</dbReference>
<dbReference type="GO" id="GO:0016020">
    <property type="term" value="C:membrane"/>
    <property type="evidence" value="ECO:0007669"/>
    <property type="project" value="UniProtKB-SubCell"/>
</dbReference>
<comment type="subcellular location">
    <subcellularLocation>
        <location evidence="1">Membrane</location>
        <topology evidence="1">Multi-pass membrane protein</topology>
    </subcellularLocation>
</comment>
<keyword evidence="15" id="KW-1185">Reference proteome</keyword>
<accession>A0A2C9VHB9</accession>
<keyword evidence="7" id="KW-0406">Ion transport</keyword>
<dbReference type="GO" id="GO:0006813">
    <property type="term" value="P:potassium ion transport"/>
    <property type="evidence" value="ECO:0007669"/>
    <property type="project" value="UniProtKB-KW"/>
</dbReference>
<evidence type="ECO:0000256" key="6">
    <source>
        <dbReference type="ARBA" id="ARBA00022989"/>
    </source>
</evidence>
<feature type="domain" description="Cation/H(+) antiporter C-terminal" evidence="13">
    <location>
        <begin position="612"/>
        <end position="777"/>
    </location>
</feature>
<keyword evidence="5" id="KW-0630">Potassium</keyword>
<evidence type="ECO:0000259" key="13">
    <source>
        <dbReference type="Pfam" id="PF23259"/>
    </source>
</evidence>
<feature type="transmembrane region" description="Helical" evidence="10">
    <location>
        <begin position="149"/>
        <end position="172"/>
    </location>
</feature>
<organism evidence="14 15">
    <name type="scientific">Manihot esculenta</name>
    <name type="common">Cassava</name>
    <name type="synonym">Jatropha manihot</name>
    <dbReference type="NCBI Taxonomy" id="3983"/>
    <lineage>
        <taxon>Eukaryota</taxon>
        <taxon>Viridiplantae</taxon>
        <taxon>Streptophyta</taxon>
        <taxon>Embryophyta</taxon>
        <taxon>Tracheophyta</taxon>
        <taxon>Spermatophyta</taxon>
        <taxon>Magnoliopsida</taxon>
        <taxon>eudicotyledons</taxon>
        <taxon>Gunneridae</taxon>
        <taxon>Pentapetalae</taxon>
        <taxon>rosids</taxon>
        <taxon>fabids</taxon>
        <taxon>Malpighiales</taxon>
        <taxon>Euphorbiaceae</taxon>
        <taxon>Crotonoideae</taxon>
        <taxon>Manihoteae</taxon>
        <taxon>Manihot</taxon>
    </lineage>
</organism>
<dbReference type="Proteomes" id="UP000091857">
    <property type="component" value="Chromosome 7"/>
</dbReference>
<evidence type="ECO:0000313" key="14">
    <source>
        <dbReference type="EMBL" id="OAY44800.1"/>
    </source>
</evidence>
<feature type="transmembrane region" description="Helical" evidence="10">
    <location>
        <begin position="49"/>
        <end position="69"/>
    </location>
</feature>
<evidence type="ECO:0000313" key="15">
    <source>
        <dbReference type="Proteomes" id="UP000091857"/>
    </source>
</evidence>
<evidence type="ECO:0000256" key="10">
    <source>
        <dbReference type="SAM" id="Phobius"/>
    </source>
</evidence>
<protein>
    <submittedName>
        <fullName evidence="14">Uncharacterized protein</fullName>
    </submittedName>
</protein>
<dbReference type="PANTHER" id="PTHR32468">
    <property type="entry name" value="CATION/H + ANTIPORTER"/>
    <property type="match status" value="1"/>
</dbReference>
<gene>
    <name evidence="14" type="ORF">MANES_07G006400v8</name>
</gene>
<keyword evidence="2" id="KW-0813">Transport</keyword>
<dbReference type="Pfam" id="PF00999">
    <property type="entry name" value="Na_H_Exchanger"/>
    <property type="match status" value="1"/>
</dbReference>
<dbReference type="OrthoDB" id="671744at2759"/>
<feature type="transmembrane region" description="Helical" evidence="10">
    <location>
        <begin position="393"/>
        <end position="415"/>
    </location>
</feature>
<evidence type="ECO:0000256" key="8">
    <source>
        <dbReference type="ARBA" id="ARBA00023136"/>
    </source>
</evidence>
<sequence>MEAAQLATQAICRQDLLNFNPIITTGMQAACMLVISHIFHLILTPSGQPGPVANIIAGLVLGPSLLCRVKRLKEFFIQSYSIEYYQVVSFIFRVFFMFLIGLDTDVPYIRRNLRLSSIIAFGCIFVCTLFGAASAIIVLHVLKLQYNKWTLIIVIPLIIANSASPVVIRMAAELKIDTLEVGRLGISSSLVNEMSCVVLYSLYISCQTGKKFGNGILCLLFSVGLVLLNRHLAFWFNRRNQNQKYVSNKEVLVVFVLVLATAAIIESYGYLSTLACFLFGLLFPREGKTARTLLQKLSYSVHNFVLPIYFGFVGFQFDVDHFMRVDNVVMIVLMILLSTGGKLVGALAACHYLNIPKNEAVMLAFILNFKGHTELLILELVPKVIAWWNRRLHSLVIIVVVLDTLIAGLVVVFMLRSKDYYFSHKRTSLESQDTDTELRMLACVYSSRHTSATVGLISAMSGCQNVPFTPYLMHLVELPEKRRKTKLMYHQLQDGDQFSDEEEYGGNDVLEINDVVDAFTADTKILINQTKVVASFAAMYEDVCSGAEYFRVSIIFVHLHKHQRIDEKLEDGKEGIRTSNQKILKHAPCSVGILVDRGHTGFKKPGSEYVQQVAVLFFGGPDDREALACSKRMVMHPYINLTLIRFLLSESKEQVNKWNNDASPNDDEVLLAISDPGIQNEMDDAYVDDFKNRFVKCGRASFAEKHVKNGEETGKILREMGETYSLIIVGKGGRGQSSMLIGLTDWEGCPELGTVGNLLASSELSISGSVLVIQQYRNHLNEKHVDDDL</sequence>
<feature type="transmembrane region" description="Helical" evidence="10">
    <location>
        <begin position="251"/>
        <end position="284"/>
    </location>
</feature>
<dbReference type="PANTHER" id="PTHR32468:SF148">
    <property type="entry name" value="CATION_H+ EXCHANGER DOMAIN-CONTAINING PROTEIN"/>
    <property type="match status" value="1"/>
</dbReference>
<keyword evidence="4 10" id="KW-0812">Transmembrane</keyword>
<feature type="transmembrane region" description="Helical" evidence="10">
    <location>
        <begin position="296"/>
        <end position="317"/>
    </location>
</feature>
<dbReference type="EMBL" id="CM004393">
    <property type="protein sequence ID" value="OAY44800.1"/>
    <property type="molecule type" value="Genomic_DNA"/>
</dbReference>
<dbReference type="GO" id="GO:0015297">
    <property type="term" value="F:antiporter activity"/>
    <property type="evidence" value="ECO:0007669"/>
    <property type="project" value="InterPro"/>
</dbReference>
<dbReference type="InterPro" id="IPR006153">
    <property type="entry name" value="Cation/H_exchanger_TM"/>
</dbReference>
<comment type="similarity">
    <text evidence="9">Belongs to the monovalent cation:proton antiporter 2 (CPA2) transporter (TC 2.A.37) family. CHX (TC 2.A.37.4) subfamily.</text>
</comment>
<evidence type="ECO:0000256" key="9">
    <source>
        <dbReference type="ARBA" id="ARBA00038341"/>
    </source>
</evidence>
<dbReference type="AlphaFoldDB" id="A0A2C9VHB9"/>
<name>A0A2C9VHB9_MANES</name>
<evidence type="ECO:0000256" key="2">
    <source>
        <dbReference type="ARBA" id="ARBA00022448"/>
    </source>
</evidence>
<proteinExistence type="inferred from homology"/>
<evidence type="ECO:0000256" key="4">
    <source>
        <dbReference type="ARBA" id="ARBA00022692"/>
    </source>
</evidence>
<comment type="caution">
    <text evidence="14">The sequence shown here is derived from an EMBL/GenBank/DDBJ whole genome shotgun (WGS) entry which is preliminary data.</text>
</comment>
<dbReference type="Gene3D" id="1.20.1530.20">
    <property type="match status" value="1"/>
</dbReference>
<dbReference type="GO" id="GO:1902600">
    <property type="term" value="P:proton transmembrane transport"/>
    <property type="evidence" value="ECO:0007669"/>
    <property type="project" value="InterPro"/>
</dbReference>
<dbReference type="InterPro" id="IPR050794">
    <property type="entry name" value="CPA2_transporter"/>
</dbReference>
<reference evidence="15" key="1">
    <citation type="journal article" date="2016" name="Nat. Biotechnol.">
        <title>Sequencing wild and cultivated cassava and related species reveals extensive interspecific hybridization and genetic diversity.</title>
        <authorList>
            <person name="Bredeson J.V."/>
            <person name="Lyons J.B."/>
            <person name="Prochnik S.E."/>
            <person name="Wu G.A."/>
            <person name="Ha C.M."/>
            <person name="Edsinger-Gonzales E."/>
            <person name="Grimwood J."/>
            <person name="Schmutz J."/>
            <person name="Rabbi I.Y."/>
            <person name="Egesi C."/>
            <person name="Nauluvula P."/>
            <person name="Lebot V."/>
            <person name="Ndunguru J."/>
            <person name="Mkamilo G."/>
            <person name="Bart R.S."/>
            <person name="Setter T.L."/>
            <person name="Gleadow R.M."/>
            <person name="Kulakow P."/>
            <person name="Ferguson M.E."/>
            <person name="Rounsley S."/>
            <person name="Rokhsar D.S."/>
        </authorList>
    </citation>
    <scope>NUCLEOTIDE SEQUENCE [LARGE SCALE GENOMIC DNA]</scope>
    <source>
        <strain evidence="15">cv. AM560-2</strain>
    </source>
</reference>
<dbReference type="Gramene" id="Manes.07G006400.1.v8.1">
    <property type="protein sequence ID" value="Manes.07G006400.1.v8.1.CDS"/>
    <property type="gene ID" value="Manes.07G006400.v8.1"/>
</dbReference>
<keyword evidence="8 10" id="KW-0472">Membrane</keyword>
<dbReference type="OMA" id="LVIQRHR"/>
<feature type="transmembrane region" description="Helical" evidence="10">
    <location>
        <begin position="118"/>
        <end position="142"/>
    </location>
</feature>
<feature type="transmembrane region" description="Helical" evidence="10">
    <location>
        <begin position="184"/>
        <end position="204"/>
    </location>
</feature>
<feature type="transmembrane region" description="Helical" evidence="10">
    <location>
        <begin position="329"/>
        <end position="353"/>
    </location>
</feature>
<dbReference type="GO" id="GO:0012505">
    <property type="term" value="C:endomembrane system"/>
    <property type="evidence" value="ECO:0000318"/>
    <property type="project" value="GO_Central"/>
</dbReference>
<evidence type="ECO:0000256" key="7">
    <source>
        <dbReference type="ARBA" id="ARBA00023065"/>
    </source>
</evidence>
<dbReference type="InterPro" id="IPR038770">
    <property type="entry name" value="Na+/solute_symporter_sf"/>
</dbReference>
<feature type="domain" description="Cation/H(+) antiporter central" evidence="12">
    <location>
        <begin position="471"/>
        <end position="601"/>
    </location>
</feature>
<dbReference type="Pfam" id="PF23256">
    <property type="entry name" value="CHX17_2nd"/>
    <property type="match status" value="1"/>
</dbReference>
<dbReference type="GO" id="GO:0006885">
    <property type="term" value="P:regulation of pH"/>
    <property type="evidence" value="ECO:0000318"/>
    <property type="project" value="GO_Central"/>
</dbReference>
<dbReference type="InterPro" id="IPR057291">
    <property type="entry name" value="CHX17_2nd"/>
</dbReference>
<feature type="transmembrane region" description="Helical" evidence="10">
    <location>
        <begin position="21"/>
        <end position="43"/>
    </location>
</feature>
<feature type="transmembrane region" description="Helical" evidence="10">
    <location>
        <begin position="81"/>
        <end position="102"/>
    </location>
</feature>
<evidence type="ECO:0000256" key="3">
    <source>
        <dbReference type="ARBA" id="ARBA00022538"/>
    </source>
</evidence>
<feature type="transmembrane region" description="Helical" evidence="10">
    <location>
        <begin position="216"/>
        <end position="236"/>
    </location>
</feature>
<keyword evidence="6 10" id="KW-1133">Transmembrane helix</keyword>
<dbReference type="InterPro" id="IPR057290">
    <property type="entry name" value="CHX17_C"/>
</dbReference>
<dbReference type="GO" id="GO:0098662">
    <property type="term" value="P:inorganic cation transmembrane transport"/>
    <property type="evidence" value="ECO:0000318"/>
    <property type="project" value="GO_Central"/>
</dbReference>